<dbReference type="Pfam" id="PF00875">
    <property type="entry name" value="DNA_photolyase"/>
    <property type="match status" value="1"/>
</dbReference>
<feature type="domain" description="Photolyase/cryptochrome alpha/beta" evidence="7">
    <location>
        <begin position="6"/>
        <end position="132"/>
    </location>
</feature>
<dbReference type="InterPro" id="IPR014729">
    <property type="entry name" value="Rossmann-like_a/b/a_fold"/>
</dbReference>
<dbReference type="Gene3D" id="3.40.50.620">
    <property type="entry name" value="HUPs"/>
    <property type="match status" value="1"/>
</dbReference>
<dbReference type="InterPro" id="IPR005101">
    <property type="entry name" value="Cryptochr/Photolyase_FAD-bd"/>
</dbReference>
<evidence type="ECO:0000259" key="7">
    <source>
        <dbReference type="PROSITE" id="PS51645"/>
    </source>
</evidence>
<comment type="similarity">
    <text evidence="6">Belongs to the DNA photolyase family.</text>
</comment>
<accession>A0ABY2UQV5</accession>
<organism evidence="8 9">
    <name type="scientific">Parasedimentitalea maritima</name>
    <dbReference type="NCBI Taxonomy" id="2578117"/>
    <lineage>
        <taxon>Bacteria</taxon>
        <taxon>Pseudomonadati</taxon>
        <taxon>Pseudomonadota</taxon>
        <taxon>Alphaproteobacteria</taxon>
        <taxon>Rhodobacterales</taxon>
        <taxon>Paracoccaceae</taxon>
        <taxon>Parasedimentitalea</taxon>
    </lineage>
</organism>
<evidence type="ECO:0000313" key="8">
    <source>
        <dbReference type="EMBL" id="TLP56020.1"/>
    </source>
</evidence>
<dbReference type="RefSeq" id="WP_138165330.1">
    <property type="nucleotide sequence ID" value="NZ_VAUA01000014.1"/>
</dbReference>
<keyword evidence="3 6" id="KW-0285">Flavoprotein</keyword>
<dbReference type="PANTHER" id="PTHR11455:SF9">
    <property type="entry name" value="CRYPTOCHROME CIRCADIAN CLOCK 5 ISOFORM X1"/>
    <property type="match status" value="1"/>
</dbReference>
<dbReference type="PROSITE" id="PS00394">
    <property type="entry name" value="DNA_PHOTOLYASES_1_1"/>
    <property type="match status" value="1"/>
</dbReference>
<keyword evidence="4 6" id="KW-0274">FAD</keyword>
<dbReference type="Proteomes" id="UP000305041">
    <property type="component" value="Unassembled WGS sequence"/>
</dbReference>
<dbReference type="InterPro" id="IPR002081">
    <property type="entry name" value="Cryptochrome/DNA_photolyase_1"/>
</dbReference>
<dbReference type="InterPro" id="IPR036155">
    <property type="entry name" value="Crypto/Photolyase_N_sf"/>
</dbReference>
<protein>
    <submittedName>
        <fullName evidence="8">Deoxyribodipyrimidine photo-lyase</fullName>
    </submittedName>
</protein>
<evidence type="ECO:0000313" key="9">
    <source>
        <dbReference type="Proteomes" id="UP000305041"/>
    </source>
</evidence>
<dbReference type="EMBL" id="VAUA01000014">
    <property type="protein sequence ID" value="TLP56020.1"/>
    <property type="molecule type" value="Genomic_DNA"/>
</dbReference>
<dbReference type="Gene3D" id="1.10.579.10">
    <property type="entry name" value="DNA Cyclobutane Dipyrimidine Photolyase, subunit A, domain 3"/>
    <property type="match status" value="1"/>
</dbReference>
<evidence type="ECO:0000256" key="3">
    <source>
        <dbReference type="ARBA" id="ARBA00022630"/>
    </source>
</evidence>
<dbReference type="InterPro" id="IPR036134">
    <property type="entry name" value="Crypto/Photolyase_FAD-like_sf"/>
</dbReference>
<dbReference type="PROSITE" id="PS51645">
    <property type="entry name" value="PHR_CRY_ALPHA_BETA"/>
    <property type="match status" value="1"/>
</dbReference>
<dbReference type="InterPro" id="IPR006050">
    <property type="entry name" value="DNA_photolyase_N"/>
</dbReference>
<dbReference type="SUPFAM" id="SSF48173">
    <property type="entry name" value="Cryptochrome/photolyase FAD-binding domain"/>
    <property type="match status" value="1"/>
</dbReference>
<evidence type="ECO:0000256" key="1">
    <source>
        <dbReference type="ARBA" id="ARBA00001932"/>
    </source>
</evidence>
<comment type="cofactor">
    <cofactor evidence="1">
        <name>(6R)-5,10-methylene-5,6,7,8-tetrahydrofolate</name>
        <dbReference type="ChEBI" id="CHEBI:15636"/>
    </cofactor>
</comment>
<dbReference type="PRINTS" id="PR00147">
    <property type="entry name" value="DNAPHOTLYASE"/>
</dbReference>
<keyword evidence="9" id="KW-1185">Reference proteome</keyword>
<sequence length="475" mass="54211">MSGTASPIILWFRRDFRLADHAALSEAARSGRPIIPVFILDEVVETYGAAAKWRLNEALRVFGDRLKSLGSKLVLRRGRAKDVLGALVNETGATATWWTRAYDPDAIRRDKAVKTSLTSTGHDARSFPGHLLFEPWAVKTKQGGFFKVYSPMWRAVRGRPVDSANIAPKTLVSPYSWPENGSLESLQLRTAMNRGADVLVRHACVGETRALGRLRHFLDGPIDDYKGRRDFPAEEATSRLSENLAWGEIGPRTVWHAGLQAMNEGRQGAEHFLKELVWREFSYHLVYNSPEIVNCNWRPNWNNFPWQENSDDTVWRWKMGRTGVPIVDAAMRQLYVTGYMHNRCRMIAGSYLTKHLLKHWRIGQSWFEECLVDWDPAANAMGWQWVAGSGPDAVPFFRIFNPQKQAEKFDVEKRYISNFVAELVNEPGRDALDFFQACPRSWNLTPDCPYPEPIIDLGEGRRRALAAYEEMKLNT</sequence>
<evidence type="ECO:0000256" key="5">
    <source>
        <dbReference type="ARBA" id="ARBA00022991"/>
    </source>
</evidence>
<comment type="caution">
    <text evidence="8">The sequence shown here is derived from an EMBL/GenBank/DDBJ whole genome shotgun (WGS) entry which is preliminary data.</text>
</comment>
<gene>
    <name evidence="8" type="ORF">FEE96_22320</name>
</gene>
<proteinExistence type="inferred from homology"/>
<keyword evidence="5 6" id="KW-0157">Chromophore</keyword>
<reference evidence="8 9" key="1">
    <citation type="submission" date="2019-05" db="EMBL/GenBank/DDBJ databases">
        <title>Draft genome sequence of Pelagicola sp. DSW4-44.</title>
        <authorList>
            <person name="Oh J."/>
        </authorList>
    </citation>
    <scope>NUCLEOTIDE SEQUENCE [LARGE SCALE GENOMIC DNA]</scope>
    <source>
        <strain evidence="8 9">DSW4-44</strain>
    </source>
</reference>
<evidence type="ECO:0000256" key="4">
    <source>
        <dbReference type="ARBA" id="ARBA00022827"/>
    </source>
</evidence>
<dbReference type="Pfam" id="PF03441">
    <property type="entry name" value="FAD_binding_7"/>
    <property type="match status" value="1"/>
</dbReference>
<dbReference type="SUPFAM" id="SSF52425">
    <property type="entry name" value="Cryptochrome/photolyase, N-terminal domain"/>
    <property type="match status" value="1"/>
</dbReference>
<evidence type="ECO:0000256" key="2">
    <source>
        <dbReference type="ARBA" id="ARBA00001974"/>
    </source>
</evidence>
<evidence type="ECO:0000256" key="6">
    <source>
        <dbReference type="RuleBase" id="RU004182"/>
    </source>
</evidence>
<name>A0ABY2UQV5_9RHOB</name>
<dbReference type="InterPro" id="IPR018394">
    <property type="entry name" value="DNA_photolyase_1_CS_C"/>
</dbReference>
<comment type="cofactor">
    <cofactor evidence="2">
        <name>FAD</name>
        <dbReference type="ChEBI" id="CHEBI:57692"/>
    </cofactor>
</comment>
<dbReference type="Gene3D" id="1.25.40.80">
    <property type="match status" value="1"/>
</dbReference>
<dbReference type="PANTHER" id="PTHR11455">
    <property type="entry name" value="CRYPTOCHROME"/>
    <property type="match status" value="1"/>
</dbReference>